<organism evidence="1 2">
    <name type="scientific">Mycolicibacterium madagascariense</name>
    <dbReference type="NCBI Taxonomy" id="212765"/>
    <lineage>
        <taxon>Bacteria</taxon>
        <taxon>Bacillati</taxon>
        <taxon>Actinomycetota</taxon>
        <taxon>Actinomycetes</taxon>
        <taxon>Mycobacteriales</taxon>
        <taxon>Mycobacteriaceae</taxon>
        <taxon>Mycolicibacterium</taxon>
    </lineage>
</organism>
<dbReference type="AlphaFoldDB" id="A0A7I7XNA5"/>
<gene>
    <name evidence="1" type="ORF">MMAD_50120</name>
</gene>
<accession>A0A7I7XNA5</accession>
<keyword evidence="2" id="KW-1185">Reference proteome</keyword>
<reference evidence="1 2" key="1">
    <citation type="journal article" date="2019" name="Emerg. Microbes Infect.">
        <title>Comprehensive subspecies identification of 175 nontuberculous mycobacteria species based on 7547 genomic profiles.</title>
        <authorList>
            <person name="Matsumoto Y."/>
            <person name="Kinjo T."/>
            <person name="Motooka D."/>
            <person name="Nabeya D."/>
            <person name="Jung N."/>
            <person name="Uechi K."/>
            <person name="Horii T."/>
            <person name="Iida T."/>
            <person name="Fujita J."/>
            <person name="Nakamura S."/>
        </authorList>
    </citation>
    <scope>NUCLEOTIDE SEQUENCE [LARGE SCALE GENOMIC DNA]</scope>
    <source>
        <strain evidence="1 2">JCM 13574</strain>
    </source>
</reference>
<name>A0A7I7XNA5_9MYCO</name>
<evidence type="ECO:0000313" key="1">
    <source>
        <dbReference type="EMBL" id="BBZ30717.1"/>
    </source>
</evidence>
<dbReference type="Proteomes" id="UP000466517">
    <property type="component" value="Chromosome"/>
</dbReference>
<dbReference type="RefSeq" id="WP_163742302.1">
    <property type="nucleotide sequence ID" value="NZ_AP022610.1"/>
</dbReference>
<sequence length="86" mass="8925">MTEIADARAPWLAAAAPSPRSADDVLAVLDAAIVRAREGGADDVSGDGLRDAVAAAREAGIPWGIIGDHLGMARGNAYQKYRKRPA</sequence>
<dbReference type="KEGG" id="mmag:MMAD_50120"/>
<dbReference type="EMBL" id="AP022610">
    <property type="protein sequence ID" value="BBZ30717.1"/>
    <property type="molecule type" value="Genomic_DNA"/>
</dbReference>
<protein>
    <submittedName>
        <fullName evidence="1">Uncharacterized protein</fullName>
    </submittedName>
</protein>
<evidence type="ECO:0000313" key="2">
    <source>
        <dbReference type="Proteomes" id="UP000466517"/>
    </source>
</evidence>
<proteinExistence type="predicted"/>